<dbReference type="GO" id="GO:0015031">
    <property type="term" value="P:protein transport"/>
    <property type="evidence" value="ECO:0007669"/>
    <property type="project" value="UniProtKB-KW"/>
</dbReference>
<keyword evidence="2 10" id="KW-0853">WD repeat</keyword>
<evidence type="ECO:0000313" key="12">
    <source>
        <dbReference type="Proteomes" id="UP000007796"/>
    </source>
</evidence>
<dbReference type="OrthoDB" id="16538at2759"/>
<dbReference type="GO" id="GO:0000139">
    <property type="term" value="C:Golgi membrane"/>
    <property type="evidence" value="ECO:0007669"/>
    <property type="project" value="UniProtKB-SubCell"/>
</dbReference>
<dbReference type="RefSeq" id="XP_014169790.1">
    <property type="nucleotide sequence ID" value="XM_014314315.1"/>
</dbReference>
<dbReference type="InterPro" id="IPR015943">
    <property type="entry name" value="WD40/YVTN_repeat-like_dom_sf"/>
</dbReference>
<dbReference type="STRING" id="655863.F0XPR8"/>
<keyword evidence="12" id="KW-1185">Reference proteome</keyword>
<dbReference type="HOGENOM" id="CLU_021000_0_0_1"/>
<evidence type="ECO:0000256" key="7">
    <source>
        <dbReference type="ARBA" id="ARBA00022927"/>
    </source>
</evidence>
<evidence type="ECO:0000256" key="6">
    <source>
        <dbReference type="ARBA" id="ARBA00022892"/>
    </source>
</evidence>
<dbReference type="PANTHER" id="PTHR23284">
    <property type="entry name" value="PROLACTIN REGULATORY ELEMENT BINDING PROTEIN"/>
    <property type="match status" value="1"/>
</dbReference>
<feature type="transmembrane region" description="Helical" evidence="10">
    <location>
        <begin position="487"/>
        <end position="506"/>
    </location>
</feature>
<evidence type="ECO:0000256" key="9">
    <source>
        <dbReference type="ARBA" id="ARBA00023136"/>
    </source>
</evidence>
<gene>
    <name evidence="11" type="ORF">CMQ_7310</name>
</gene>
<proteinExistence type="inferred from homology"/>
<keyword evidence="9 10" id="KW-0472">Membrane</keyword>
<accession>F0XPR8</accession>
<keyword evidence="5 10" id="KW-0256">Endoplasmic reticulum</keyword>
<dbReference type="PANTHER" id="PTHR23284:SF0">
    <property type="entry name" value="PROLACTIN REGULATORY ELEMENT-BINDING PROTEIN"/>
    <property type="match status" value="1"/>
</dbReference>
<dbReference type="GO" id="GO:0006888">
    <property type="term" value="P:endoplasmic reticulum to Golgi vesicle-mediated transport"/>
    <property type="evidence" value="ECO:0007669"/>
    <property type="project" value="UniProtKB-UniRule"/>
</dbReference>
<name>F0XPR8_GROCL</name>
<dbReference type="eggNOG" id="ENOG502SFDW">
    <property type="taxonomic scope" value="Eukaryota"/>
</dbReference>
<evidence type="ECO:0000256" key="3">
    <source>
        <dbReference type="ARBA" id="ARBA00022692"/>
    </source>
</evidence>
<keyword evidence="8 10" id="KW-1133">Transmembrane helix</keyword>
<evidence type="ECO:0000256" key="10">
    <source>
        <dbReference type="RuleBase" id="RU369019"/>
    </source>
</evidence>
<evidence type="ECO:0000256" key="4">
    <source>
        <dbReference type="ARBA" id="ARBA00022737"/>
    </source>
</evidence>
<evidence type="ECO:0000256" key="5">
    <source>
        <dbReference type="ARBA" id="ARBA00022824"/>
    </source>
</evidence>
<dbReference type="GO" id="GO:0005789">
    <property type="term" value="C:endoplasmic reticulum membrane"/>
    <property type="evidence" value="ECO:0007669"/>
    <property type="project" value="UniProtKB-SubCell"/>
</dbReference>
<keyword evidence="6" id="KW-0931">ER-Golgi transport</keyword>
<keyword evidence="4 10" id="KW-0677">Repeat</keyword>
<evidence type="ECO:0000256" key="2">
    <source>
        <dbReference type="ARBA" id="ARBA00022574"/>
    </source>
</evidence>
<keyword evidence="7 10" id="KW-0653">Protein transport</keyword>
<dbReference type="GO" id="GO:0005085">
    <property type="term" value="F:guanyl-nucleotide exchange factor activity"/>
    <property type="evidence" value="ECO:0007669"/>
    <property type="project" value="InterPro"/>
</dbReference>
<dbReference type="AlphaFoldDB" id="F0XPR8"/>
<comment type="subcellular location">
    <subcellularLocation>
        <location evidence="10">Endoplasmic reticulum membrane</location>
        <topology evidence="10">Single-pass type II membrane protein</topology>
    </subcellularLocation>
    <subcellularLocation>
        <location evidence="10">Golgi apparatus membrane</location>
        <topology evidence="10">Single-pass type II membrane protein</topology>
    </subcellularLocation>
</comment>
<dbReference type="Gene3D" id="2.130.10.10">
    <property type="entry name" value="YVTN repeat-like/Quinoprotein amine dehydrogenase"/>
    <property type="match status" value="1"/>
</dbReference>
<keyword evidence="1 10" id="KW-0813">Transport</keyword>
<dbReference type="InterPro" id="IPR045260">
    <property type="entry name" value="Sec12-like"/>
</dbReference>
<dbReference type="GO" id="GO:0003400">
    <property type="term" value="P:regulation of COPII vesicle coating"/>
    <property type="evidence" value="ECO:0007669"/>
    <property type="project" value="UniProtKB-UniRule"/>
</dbReference>
<comment type="similarity">
    <text evidence="10">Belongs to the WD repeat SEC12 family.</text>
</comment>
<evidence type="ECO:0000313" key="11">
    <source>
        <dbReference type="EMBL" id="EFX00308.1"/>
    </source>
</evidence>
<keyword evidence="3 10" id="KW-0812">Transmembrane</keyword>
<dbReference type="GeneID" id="25980841"/>
<dbReference type="EMBL" id="GL629801">
    <property type="protein sequence ID" value="EFX00308.1"/>
    <property type="molecule type" value="Genomic_DNA"/>
</dbReference>
<evidence type="ECO:0000256" key="8">
    <source>
        <dbReference type="ARBA" id="ARBA00022989"/>
    </source>
</evidence>
<organism evidence="12">
    <name type="scientific">Grosmannia clavigera (strain kw1407 / UAMH 11150)</name>
    <name type="common">Blue stain fungus</name>
    <name type="synonym">Graphiocladiella clavigera</name>
    <dbReference type="NCBI Taxonomy" id="655863"/>
    <lineage>
        <taxon>Eukaryota</taxon>
        <taxon>Fungi</taxon>
        <taxon>Dikarya</taxon>
        <taxon>Ascomycota</taxon>
        <taxon>Pezizomycotina</taxon>
        <taxon>Sordariomycetes</taxon>
        <taxon>Sordariomycetidae</taxon>
        <taxon>Ophiostomatales</taxon>
        <taxon>Ophiostomataceae</taxon>
        <taxon>Leptographium</taxon>
    </lineage>
</organism>
<protein>
    <recommendedName>
        <fullName evidence="10">Guanine nucleotide-exchange factor SEC12</fullName>
    </recommendedName>
</protein>
<dbReference type="InParanoid" id="F0XPR8"/>
<reference evidence="11 12" key="1">
    <citation type="journal article" date="2011" name="Proc. Natl. Acad. Sci. U.S.A.">
        <title>Genome and transcriptome analyses of the mountain pine beetle-fungal symbiont Grosmannia clavigera, a lodgepole pine pathogen.</title>
        <authorList>
            <person name="DiGuistini S."/>
            <person name="Wang Y."/>
            <person name="Liao N.Y."/>
            <person name="Taylor G."/>
            <person name="Tanguay P."/>
            <person name="Feau N."/>
            <person name="Henrissat B."/>
            <person name="Chan S.K."/>
            <person name="Hesse-Orce U."/>
            <person name="Alamouti S.M."/>
            <person name="Tsui C.K.M."/>
            <person name="Docking R.T."/>
            <person name="Levasseur A."/>
            <person name="Haridas S."/>
            <person name="Robertson G."/>
            <person name="Birol I."/>
            <person name="Holt R.A."/>
            <person name="Marra M.A."/>
            <person name="Hamelin R.C."/>
            <person name="Hirst M."/>
            <person name="Jones S.J.M."/>
            <person name="Bohlmann J."/>
            <person name="Breuil C."/>
        </authorList>
    </citation>
    <scope>NUCLEOTIDE SEQUENCE [LARGE SCALE GENOMIC DNA]</scope>
    <source>
        <strain evidence="12">kw1407 / UAMH 11150</strain>
    </source>
</reference>
<evidence type="ECO:0000256" key="1">
    <source>
        <dbReference type="ARBA" id="ARBA00022448"/>
    </source>
</evidence>
<sequence length="607" mass="64007">MDIRTSKAQLTYPLYACDFDAQDAGRLVVGGGGGSSRTGVGNCITVLDSSSASNSSLATVAEIELSKDEDNVTSLAAGPRFGQTTLAFAGVNSSPADQKKGKNEHFRVFSIDTNVPAAAAEDANTPGNITELAHASFFAPLPAEHANLPDDTYQRLVRLSAPFSDGHGSTLPQLGACATGLARAGTSQIVLFDVAPAASGSTPSSALPHVRCRIEQLPKEATDLDVVQTDVDRYQLAFCNEHELFLYDVAAKDGGSEKPVLAYTIPLDVASGATERPVFRALRYVTPQFVLVALNMPRRTGVRLMGLRLPNSLPASAPVSERSGKAKPVNIARTTTVHIAVPRSILTQATALTVRGLTQPATPGGRLGDAQFVVAVAGAPDNTIALYTLEQQVVGSVEALAKLYPFRTLRQVHELQMTSLALSPFVPPSAPTASATSSPSAFIRLASVSVKNTVVVHHIPLRTLPGTAAPSRYVVALKSRGPSGMSLYIFMAVVIVLIGVVSQSLLEIRGAAPVASLLRGDVAHDDDVAPPVLFLRGEDADHTIEVVTHSEAEHGPAVAWDGLTPAQQSAWRQRLQDAGHWGQDMGETVFRGVLFSELAGVVGEMVR</sequence>
<dbReference type="Proteomes" id="UP000007796">
    <property type="component" value="Unassembled WGS sequence"/>
</dbReference>
<comment type="function">
    <text evidence="10">Guanine nucleotide-exchange factor (GEF) required for the formation or budding of transport vesicles from the ER.</text>
</comment>